<dbReference type="GO" id="GO:0000150">
    <property type="term" value="F:DNA strand exchange activity"/>
    <property type="evidence" value="ECO:0007669"/>
    <property type="project" value="InterPro"/>
</dbReference>
<dbReference type="AlphaFoldDB" id="A0A4Y3R2N9"/>
<protein>
    <submittedName>
        <fullName evidence="6">Recombinase</fullName>
    </submittedName>
</protein>
<dbReference type="Proteomes" id="UP000319210">
    <property type="component" value="Unassembled WGS sequence"/>
</dbReference>
<comment type="caution">
    <text evidence="6">The sequence shown here is derived from an EMBL/GenBank/DDBJ whole genome shotgun (WGS) entry which is preliminary data.</text>
</comment>
<dbReference type="SUPFAM" id="SSF53041">
    <property type="entry name" value="Resolvase-like"/>
    <property type="match status" value="1"/>
</dbReference>
<feature type="domain" description="Recombinase" evidence="5">
    <location>
        <begin position="211"/>
        <end position="358"/>
    </location>
</feature>
<accession>A0A4Y3R2N9</accession>
<dbReference type="Gene3D" id="3.40.50.1390">
    <property type="entry name" value="Resolvase, N-terminal catalytic domain"/>
    <property type="match status" value="1"/>
</dbReference>
<keyword evidence="3" id="KW-0175">Coiled coil</keyword>
<sequence length="630" mass="70200">MTSVATPERPWGEPAPGMPWAASAAPQSASQATVPVAWLGRTSTEDSQDPTLSLPRQLRNARAALPPGWMIVAHFYDVESGRKDLDVRGQGVAHERFAIPIPRDGGIADLLAEAESPDRRFAAVICESIERVARRTYYGTKIEHELEQCGVALCAADEPISADGKGKRATPTLTRRVKQAVSEWYVLQMLELSWDGFIEHTQQGWNVGKPPYGYNAQRVPHPVPARREQGATKHRLVPDPERGPVVTEIFRLRVLKRLSFRQIADCLNHDPATYPPPQPNRTDTASGRWTAAGVRSILENPKYTGYQVWNRKARKSRGNRANPVSEWIWSPKPTHEPLITRAMFDAAWPAHRAHPGSRKEEAARAGRSTAREYTLRSYVRCVLCGRRMFGKYSKGRCYYACQPKKDHHADAAWYATHPKAIWISERVLLEAVHTFFEDRIFGPRRADLLAAQLSQALPERGAPVADIGALRREGERLARGQRRLMEQLAGEDDGDPETAAEFRKSIRKQFDRLERQRRDVAAKITEAEAAATATPGADGTDALGLLDMLPHLNTRMADLPATVQRALYDAFHLQVRYDHRDRGAEVRVTVAAPLLGEITGIAERAAATSPGADQPFSVRPRQDSNLRPSA</sequence>
<name>A0A4Y3R2N9_STRCI</name>
<dbReference type="InterPro" id="IPR006119">
    <property type="entry name" value="Resolv_N"/>
</dbReference>
<organism evidence="6 7">
    <name type="scientific">Streptomyces cacaoi</name>
    <dbReference type="NCBI Taxonomy" id="1898"/>
    <lineage>
        <taxon>Bacteria</taxon>
        <taxon>Bacillati</taxon>
        <taxon>Actinomycetota</taxon>
        <taxon>Actinomycetes</taxon>
        <taxon>Kitasatosporales</taxon>
        <taxon>Streptomycetaceae</taxon>
        <taxon>Streptomyces</taxon>
    </lineage>
</organism>
<dbReference type="Gene3D" id="3.90.1750.20">
    <property type="entry name" value="Putative Large Serine Recombinase, Chain B, Domain 2"/>
    <property type="match status" value="1"/>
</dbReference>
<gene>
    <name evidence="6" type="ORF">SCA03_35190</name>
</gene>
<evidence type="ECO:0000256" key="3">
    <source>
        <dbReference type="SAM" id="Coils"/>
    </source>
</evidence>
<keyword evidence="2" id="KW-0233">DNA recombination</keyword>
<dbReference type="Pfam" id="PF07508">
    <property type="entry name" value="Recombinase"/>
    <property type="match status" value="1"/>
</dbReference>
<dbReference type="PANTHER" id="PTHR30461">
    <property type="entry name" value="DNA-INVERTASE FROM LAMBDOID PROPHAGE"/>
    <property type="match status" value="1"/>
</dbReference>
<feature type="region of interest" description="Disordered" evidence="4">
    <location>
        <begin position="1"/>
        <end position="26"/>
    </location>
</feature>
<dbReference type="InterPro" id="IPR011109">
    <property type="entry name" value="DNA_bind_recombinase_dom"/>
</dbReference>
<evidence type="ECO:0000313" key="7">
    <source>
        <dbReference type="Proteomes" id="UP000319210"/>
    </source>
</evidence>
<feature type="region of interest" description="Disordered" evidence="4">
    <location>
        <begin position="606"/>
        <end position="630"/>
    </location>
</feature>
<dbReference type="InterPro" id="IPR038109">
    <property type="entry name" value="DNA_bind_recomb_sf"/>
</dbReference>
<dbReference type="SMART" id="SM00857">
    <property type="entry name" value="Resolvase"/>
    <property type="match status" value="1"/>
</dbReference>
<dbReference type="PROSITE" id="PS51737">
    <property type="entry name" value="RECOMBINASE_DNA_BIND"/>
    <property type="match status" value="1"/>
</dbReference>
<feature type="coiled-coil region" evidence="3">
    <location>
        <begin position="503"/>
        <end position="530"/>
    </location>
</feature>
<dbReference type="InterPro" id="IPR050639">
    <property type="entry name" value="SSR_resolvase"/>
</dbReference>
<evidence type="ECO:0000313" key="6">
    <source>
        <dbReference type="EMBL" id="GEB50968.1"/>
    </source>
</evidence>
<evidence type="ECO:0000256" key="1">
    <source>
        <dbReference type="ARBA" id="ARBA00023125"/>
    </source>
</evidence>
<dbReference type="PANTHER" id="PTHR30461:SF2">
    <property type="entry name" value="SERINE RECOMBINASE PINE-RELATED"/>
    <property type="match status" value="1"/>
</dbReference>
<reference evidence="6 7" key="1">
    <citation type="submission" date="2019-06" db="EMBL/GenBank/DDBJ databases">
        <title>Whole genome shotgun sequence of Streptomyces cacaoi subsp. cacaoi NBRC 12748.</title>
        <authorList>
            <person name="Hosoyama A."/>
            <person name="Uohara A."/>
            <person name="Ohji S."/>
            <person name="Ichikawa N."/>
        </authorList>
    </citation>
    <scope>NUCLEOTIDE SEQUENCE [LARGE SCALE GENOMIC DNA]</scope>
    <source>
        <strain evidence="6 7">NBRC 12748</strain>
    </source>
</reference>
<dbReference type="InterPro" id="IPR036162">
    <property type="entry name" value="Resolvase-like_N_sf"/>
</dbReference>
<evidence type="ECO:0000259" key="5">
    <source>
        <dbReference type="PROSITE" id="PS51737"/>
    </source>
</evidence>
<keyword evidence="7" id="KW-1185">Reference proteome</keyword>
<dbReference type="GO" id="GO:0003677">
    <property type="term" value="F:DNA binding"/>
    <property type="evidence" value="ECO:0007669"/>
    <property type="project" value="UniProtKB-KW"/>
</dbReference>
<proteinExistence type="predicted"/>
<dbReference type="EMBL" id="BJMM01000017">
    <property type="protein sequence ID" value="GEB50968.1"/>
    <property type="molecule type" value="Genomic_DNA"/>
</dbReference>
<evidence type="ECO:0000256" key="4">
    <source>
        <dbReference type="SAM" id="MobiDB-lite"/>
    </source>
</evidence>
<evidence type="ECO:0000256" key="2">
    <source>
        <dbReference type="ARBA" id="ARBA00023172"/>
    </source>
</evidence>
<keyword evidence="1" id="KW-0238">DNA-binding</keyword>